<feature type="binding site" evidence="1">
    <location>
        <position position="337"/>
    </location>
    <ligand>
        <name>Zn(2+)</name>
        <dbReference type="ChEBI" id="CHEBI:29105"/>
    </ligand>
</feature>
<dbReference type="SUPFAM" id="SSF158745">
    <property type="entry name" value="LanC-like"/>
    <property type="match status" value="1"/>
</dbReference>
<dbReference type="AlphaFoldDB" id="A0A2M8MBN0"/>
<feature type="binding site" evidence="1">
    <location>
        <position position="336"/>
    </location>
    <ligand>
        <name>Zn(2+)</name>
        <dbReference type="ChEBI" id="CHEBI:29105"/>
    </ligand>
</feature>
<evidence type="ECO:0000256" key="2">
    <source>
        <dbReference type="SAM" id="MobiDB-lite"/>
    </source>
</evidence>
<sequence length="411" mass="43926">MLAAGPLRRPDLDRPNPRSPRVNTPLTTGHGPAANALRAQSLAHGTVGTALLHIERAHRSLAPWADAHTVLASCTHQLVADETASLYAGAPAVAFALHTAAKGTCRYTSALEALDAQITQLTRRRLVAAHARIDRGARPHFHEFDLFYGLTGLGSYLLSRETAAPVLREVFTYLVRLTHPLDGDPDQLPGWWTQSDPSGRRTQEFAGGHGNLGMAHGVAGILSLLAIGARAGVVMDGQITAMKRICDWLDGWRQDTGSGPWWPQWITLAEHRTGTVTQPGPFRPSWCYGTPGLARAQQLAALALGDTNRRHLAERALLACLSDSGQLGRIRDAGICHGAAGLLHTTHRVAHDAAMNGFDIHLPRLHILIQGLQAADGDGFLDGESGRALAELTAETNGTTVSGWDACLLSG</sequence>
<dbReference type="Gene3D" id="1.50.10.20">
    <property type="match status" value="1"/>
</dbReference>
<dbReference type="Pfam" id="PF05147">
    <property type="entry name" value="LANC_like"/>
    <property type="match status" value="1"/>
</dbReference>
<dbReference type="InterPro" id="IPR007822">
    <property type="entry name" value="LANC-like"/>
</dbReference>
<accession>A0A2M8MBN0</accession>
<proteinExistence type="predicted"/>
<dbReference type="GO" id="GO:0031179">
    <property type="term" value="P:peptide modification"/>
    <property type="evidence" value="ECO:0007669"/>
    <property type="project" value="InterPro"/>
</dbReference>
<evidence type="ECO:0000256" key="1">
    <source>
        <dbReference type="PIRSR" id="PIRSR607822-1"/>
    </source>
</evidence>
<dbReference type="InterPro" id="IPR033889">
    <property type="entry name" value="LanC"/>
</dbReference>
<dbReference type="PRINTS" id="PR01950">
    <property type="entry name" value="LANCSUPER"/>
</dbReference>
<dbReference type="CDD" id="cd04793">
    <property type="entry name" value="LanC"/>
    <property type="match status" value="1"/>
</dbReference>
<reference evidence="3 4" key="1">
    <citation type="submission" date="2017-11" db="EMBL/GenBank/DDBJ databases">
        <title>Streptomyces carmine sp. nov., a novel actinomycete isolated from Sophora alopecuroides in Xinjiang, China.</title>
        <authorList>
            <person name="Wang Y."/>
            <person name="Luo X."/>
            <person name="Wan C."/>
            <person name="Zhang L."/>
        </authorList>
    </citation>
    <scope>NUCLEOTIDE SEQUENCE [LARGE SCALE GENOMIC DNA]</scope>
    <source>
        <strain evidence="3 4">TRM SA0054</strain>
    </source>
</reference>
<dbReference type="EMBL" id="PGGW01000010">
    <property type="protein sequence ID" value="PJF01556.1"/>
    <property type="molecule type" value="Genomic_DNA"/>
</dbReference>
<dbReference type="SMART" id="SM01260">
    <property type="entry name" value="LANC_like"/>
    <property type="match status" value="1"/>
</dbReference>
<keyword evidence="1" id="KW-0862">Zinc</keyword>
<name>A0A2M8MBN0_9ACTN</name>
<feature type="region of interest" description="Disordered" evidence="2">
    <location>
        <begin position="1"/>
        <end position="32"/>
    </location>
</feature>
<dbReference type="GO" id="GO:0046872">
    <property type="term" value="F:metal ion binding"/>
    <property type="evidence" value="ECO:0007669"/>
    <property type="project" value="UniProtKB-KW"/>
</dbReference>
<keyword evidence="4" id="KW-1185">Reference proteome</keyword>
<comment type="caution">
    <text evidence="3">The sequence shown here is derived from an EMBL/GenBank/DDBJ whole genome shotgun (WGS) entry which is preliminary data.</text>
</comment>
<organism evidence="3 4">
    <name type="scientific">Streptomyces carminius</name>
    <dbReference type="NCBI Taxonomy" id="2665496"/>
    <lineage>
        <taxon>Bacteria</taxon>
        <taxon>Bacillati</taxon>
        <taxon>Actinomycetota</taxon>
        <taxon>Actinomycetes</taxon>
        <taxon>Kitasatosporales</taxon>
        <taxon>Streptomycetaceae</taxon>
        <taxon>Streptomyces</taxon>
    </lineage>
</organism>
<protein>
    <submittedName>
        <fullName evidence="3">Lanthionine synthetase</fullName>
    </submittedName>
</protein>
<dbReference type="Proteomes" id="UP000230407">
    <property type="component" value="Unassembled WGS sequence"/>
</dbReference>
<evidence type="ECO:0000313" key="3">
    <source>
        <dbReference type="EMBL" id="PJF01556.1"/>
    </source>
</evidence>
<keyword evidence="1" id="KW-0479">Metal-binding</keyword>
<evidence type="ECO:0000313" key="4">
    <source>
        <dbReference type="Proteomes" id="UP000230407"/>
    </source>
</evidence>
<feature type="binding site" evidence="1">
    <location>
        <position position="287"/>
    </location>
    <ligand>
        <name>Zn(2+)</name>
        <dbReference type="ChEBI" id="CHEBI:29105"/>
    </ligand>
</feature>
<gene>
    <name evidence="3" type="ORF">CUT44_02545</name>
</gene>
<dbReference type="PRINTS" id="PR01955">
    <property type="entry name" value="LANCFRANKIA"/>
</dbReference>